<dbReference type="AlphaFoldDB" id="A0A1D1UYI4"/>
<dbReference type="OrthoDB" id="6604420at2759"/>
<accession>A0A1D1UYI4</accession>
<protein>
    <submittedName>
        <fullName evidence="1">Uncharacterized protein</fullName>
    </submittedName>
</protein>
<organism evidence="1 2">
    <name type="scientific">Ramazzottius varieornatus</name>
    <name type="common">Water bear</name>
    <name type="synonym">Tardigrade</name>
    <dbReference type="NCBI Taxonomy" id="947166"/>
    <lineage>
        <taxon>Eukaryota</taxon>
        <taxon>Metazoa</taxon>
        <taxon>Ecdysozoa</taxon>
        <taxon>Tardigrada</taxon>
        <taxon>Eutardigrada</taxon>
        <taxon>Parachela</taxon>
        <taxon>Hypsibioidea</taxon>
        <taxon>Ramazzottiidae</taxon>
        <taxon>Ramazzottius</taxon>
    </lineage>
</organism>
<evidence type="ECO:0000313" key="1">
    <source>
        <dbReference type="EMBL" id="GAU94704.1"/>
    </source>
</evidence>
<sequence>MKMHCMLVEWLTKTQPYFDVMIDESTDRGGSQNHIIYIRVEIVSFVWGLVKLRKTTSATDITVGVKLRLGKV</sequence>
<proteinExistence type="predicted"/>
<comment type="caution">
    <text evidence="1">The sequence shown here is derived from an EMBL/GenBank/DDBJ whole genome shotgun (WGS) entry which is preliminary data.</text>
</comment>
<dbReference type="Proteomes" id="UP000186922">
    <property type="component" value="Unassembled WGS sequence"/>
</dbReference>
<gene>
    <name evidence="1" type="primary">RvY_06429-1</name>
    <name evidence="1" type="synonym">RvY_06429.1</name>
    <name evidence="1" type="ORF">RvY_06429</name>
</gene>
<keyword evidence="2" id="KW-1185">Reference proteome</keyword>
<name>A0A1D1UYI4_RAMVA</name>
<evidence type="ECO:0000313" key="2">
    <source>
        <dbReference type="Proteomes" id="UP000186922"/>
    </source>
</evidence>
<dbReference type="EMBL" id="BDGG01000002">
    <property type="protein sequence ID" value="GAU94704.1"/>
    <property type="molecule type" value="Genomic_DNA"/>
</dbReference>
<reference evidence="1 2" key="1">
    <citation type="journal article" date="2016" name="Nat. Commun.">
        <title>Extremotolerant tardigrade genome and improved radiotolerance of human cultured cells by tardigrade-unique protein.</title>
        <authorList>
            <person name="Hashimoto T."/>
            <person name="Horikawa D.D."/>
            <person name="Saito Y."/>
            <person name="Kuwahara H."/>
            <person name="Kozuka-Hata H."/>
            <person name="Shin-I T."/>
            <person name="Minakuchi Y."/>
            <person name="Ohishi K."/>
            <person name="Motoyama A."/>
            <person name="Aizu T."/>
            <person name="Enomoto A."/>
            <person name="Kondo K."/>
            <person name="Tanaka S."/>
            <person name="Hara Y."/>
            <person name="Koshikawa S."/>
            <person name="Sagara H."/>
            <person name="Miura T."/>
            <person name="Yokobori S."/>
            <person name="Miyagawa K."/>
            <person name="Suzuki Y."/>
            <person name="Kubo T."/>
            <person name="Oyama M."/>
            <person name="Kohara Y."/>
            <person name="Fujiyama A."/>
            <person name="Arakawa K."/>
            <person name="Katayama T."/>
            <person name="Toyoda A."/>
            <person name="Kunieda T."/>
        </authorList>
    </citation>
    <scope>NUCLEOTIDE SEQUENCE [LARGE SCALE GENOMIC DNA]</scope>
    <source>
        <strain evidence="1 2">YOKOZUNA-1</strain>
    </source>
</reference>